<comment type="function">
    <text evidence="2">An aminoacyl-tRNA editing enzyme that deacylates mischarged D-aminoacyl-tRNAs. Also deacylates mischarged glycyl-tRNA(Ala), protecting cells against glycine mischarging by AlaRS. Acts via tRNA-based rather than protein-based catalysis; rejects L-amino acids rather than detecting D-amino acids in the active site. By recycling D-aminoacyl-tRNA to D-amino acids and free tRNA molecules, this enzyme counteracts the toxicity associated with the formation of D-aminoacyl-tRNA entities in vivo and helps enforce protein L-homochirality.</text>
</comment>
<dbReference type="InterPro" id="IPR003732">
    <property type="entry name" value="Daa-tRNA_deacyls_DTD"/>
</dbReference>
<dbReference type="GO" id="GO:0005737">
    <property type="term" value="C:cytoplasm"/>
    <property type="evidence" value="ECO:0007669"/>
    <property type="project" value="UniProtKB-SubCell"/>
</dbReference>
<gene>
    <name evidence="2" type="primary">dtd</name>
    <name evidence="3" type="ORF">EV380_1053</name>
</gene>
<sequence>MKAIAQRVKGARVAVDGETVGEIGTGLLVLAGVTHADTDDDARKLAAKLYRLRMLEDEQSCESAGAPLLVVSQFTLYGDVRKGRRPSWTKASGRDHSEPMYESLVAALRALGAHVETGRFGEMMEVNSTNSGPFTLIVDTADLP</sequence>
<dbReference type="EMBL" id="SHLA01000001">
    <property type="protein sequence ID" value="RZU61482.1"/>
    <property type="molecule type" value="Genomic_DNA"/>
</dbReference>
<comment type="catalytic activity">
    <reaction evidence="2">
        <text>a D-aminoacyl-tRNA + H2O = a tRNA + a D-alpha-amino acid + H(+)</text>
        <dbReference type="Rhea" id="RHEA:13953"/>
        <dbReference type="Rhea" id="RHEA-COMP:10123"/>
        <dbReference type="Rhea" id="RHEA-COMP:10124"/>
        <dbReference type="ChEBI" id="CHEBI:15377"/>
        <dbReference type="ChEBI" id="CHEBI:15378"/>
        <dbReference type="ChEBI" id="CHEBI:59871"/>
        <dbReference type="ChEBI" id="CHEBI:78442"/>
        <dbReference type="ChEBI" id="CHEBI:79333"/>
        <dbReference type="EC" id="3.1.1.96"/>
    </reaction>
</comment>
<accession>A0A4Q8ABE4</accession>
<evidence type="ECO:0000256" key="2">
    <source>
        <dbReference type="HAMAP-Rule" id="MF_00518"/>
    </source>
</evidence>
<keyword evidence="2" id="KW-0378">Hydrolase</keyword>
<dbReference type="EC" id="3.1.1.96" evidence="2"/>
<keyword evidence="2" id="KW-0820">tRNA-binding</keyword>
<dbReference type="FunFam" id="3.50.80.10:FF:000001">
    <property type="entry name" value="D-aminoacyl-tRNA deacylase"/>
    <property type="match status" value="1"/>
</dbReference>
<evidence type="ECO:0000313" key="4">
    <source>
        <dbReference type="Proteomes" id="UP000292685"/>
    </source>
</evidence>
<protein>
    <recommendedName>
        <fullName evidence="2">D-aminoacyl-tRNA deacylase</fullName>
        <shortName evidence="2">DTD</shortName>
        <ecNumber evidence="2">3.1.1.96</ecNumber>
    </recommendedName>
    <alternativeName>
        <fullName evidence="2">Gly-tRNA(Ala) deacylase</fullName>
        <ecNumber evidence="2">3.1.1.-</ecNumber>
    </alternativeName>
</protein>
<dbReference type="HAMAP" id="MF_00518">
    <property type="entry name" value="Deacylase_Dtd"/>
    <property type="match status" value="1"/>
</dbReference>
<dbReference type="GO" id="GO:0000049">
    <property type="term" value="F:tRNA binding"/>
    <property type="evidence" value="ECO:0007669"/>
    <property type="project" value="UniProtKB-UniRule"/>
</dbReference>
<evidence type="ECO:0000313" key="3">
    <source>
        <dbReference type="EMBL" id="RZU61482.1"/>
    </source>
</evidence>
<dbReference type="RefSeq" id="WP_102158398.1">
    <property type="nucleotide sequence ID" value="NZ_PGGT01000022.1"/>
</dbReference>
<comment type="caution">
    <text evidence="3">The sequence shown here is derived from an EMBL/GenBank/DDBJ whole genome shotgun (WGS) entry which is preliminary data.</text>
</comment>
<dbReference type="AlphaFoldDB" id="A0A4Q8ABE4"/>
<comment type="catalytic activity">
    <reaction evidence="2">
        <text>glycyl-tRNA(Ala) + H2O = tRNA(Ala) + glycine + H(+)</text>
        <dbReference type="Rhea" id="RHEA:53744"/>
        <dbReference type="Rhea" id="RHEA-COMP:9657"/>
        <dbReference type="Rhea" id="RHEA-COMP:13640"/>
        <dbReference type="ChEBI" id="CHEBI:15377"/>
        <dbReference type="ChEBI" id="CHEBI:15378"/>
        <dbReference type="ChEBI" id="CHEBI:57305"/>
        <dbReference type="ChEBI" id="CHEBI:78442"/>
        <dbReference type="ChEBI" id="CHEBI:78522"/>
    </reaction>
</comment>
<comment type="domain">
    <text evidence="2">A Gly-cisPro motif from one monomer fits into the active site of the other monomer to allow specific chiral rejection of L-amino acids.</text>
</comment>
<dbReference type="PANTHER" id="PTHR10472:SF5">
    <property type="entry name" value="D-AMINOACYL-TRNA DEACYLASE 1"/>
    <property type="match status" value="1"/>
</dbReference>
<comment type="subunit">
    <text evidence="2">Homodimer.</text>
</comment>
<reference evidence="3 4" key="1">
    <citation type="submission" date="2019-02" db="EMBL/GenBank/DDBJ databases">
        <title>Sequencing the genomes of 1000 actinobacteria strains.</title>
        <authorList>
            <person name="Klenk H.-P."/>
        </authorList>
    </citation>
    <scope>NUCLEOTIDE SEQUENCE [LARGE SCALE GENOMIC DNA]</scope>
    <source>
        <strain evidence="3 4">DSM 17364</strain>
    </source>
</reference>
<organism evidence="3 4">
    <name type="scientific">Zhihengliuella halotolerans</name>
    <dbReference type="NCBI Taxonomy" id="370736"/>
    <lineage>
        <taxon>Bacteria</taxon>
        <taxon>Bacillati</taxon>
        <taxon>Actinomycetota</taxon>
        <taxon>Actinomycetes</taxon>
        <taxon>Micrococcales</taxon>
        <taxon>Micrococcaceae</taxon>
        <taxon>Zhihengliuella</taxon>
    </lineage>
</organism>
<dbReference type="Proteomes" id="UP000292685">
    <property type="component" value="Unassembled WGS sequence"/>
</dbReference>
<comment type="subcellular location">
    <subcellularLocation>
        <location evidence="2">Cytoplasm</location>
    </subcellularLocation>
</comment>
<dbReference type="EC" id="3.1.1.-" evidence="2"/>
<comment type="similarity">
    <text evidence="1 2">Belongs to the DTD family.</text>
</comment>
<name>A0A4Q8ABE4_9MICC</name>
<dbReference type="InterPro" id="IPR023509">
    <property type="entry name" value="DTD-like_sf"/>
</dbReference>
<dbReference type="SUPFAM" id="SSF69500">
    <property type="entry name" value="DTD-like"/>
    <property type="match status" value="1"/>
</dbReference>
<dbReference type="GO" id="GO:0043908">
    <property type="term" value="F:Ser(Gly)-tRNA(Ala) hydrolase activity"/>
    <property type="evidence" value="ECO:0007669"/>
    <property type="project" value="UniProtKB-UniRule"/>
</dbReference>
<dbReference type="PANTHER" id="PTHR10472">
    <property type="entry name" value="D-TYROSYL-TRNA TYR DEACYLASE"/>
    <property type="match status" value="1"/>
</dbReference>
<feature type="short sequence motif" description="Gly-cisPro motif, important for rejection of L-amino acids" evidence="2">
    <location>
        <begin position="132"/>
        <end position="133"/>
    </location>
</feature>
<proteinExistence type="inferred from homology"/>
<dbReference type="GO" id="GO:0106026">
    <property type="term" value="F:Gly-tRNA(Ala) deacylase activity"/>
    <property type="evidence" value="ECO:0007669"/>
    <property type="project" value="UniProtKB-UniRule"/>
</dbReference>
<dbReference type="GO" id="GO:0051500">
    <property type="term" value="F:D-tyrosyl-tRNA(Tyr) deacylase activity"/>
    <property type="evidence" value="ECO:0007669"/>
    <property type="project" value="TreeGrafter"/>
</dbReference>
<keyword evidence="4" id="KW-1185">Reference proteome</keyword>
<dbReference type="OrthoDB" id="9801395at2"/>
<evidence type="ECO:0000256" key="1">
    <source>
        <dbReference type="ARBA" id="ARBA00009673"/>
    </source>
</evidence>
<dbReference type="Pfam" id="PF02580">
    <property type="entry name" value="Tyr_Deacylase"/>
    <property type="match status" value="1"/>
</dbReference>
<dbReference type="NCBIfam" id="TIGR00256">
    <property type="entry name" value="D-aminoacyl-tRNA deacylase"/>
    <property type="match status" value="1"/>
</dbReference>
<dbReference type="Gene3D" id="3.50.80.10">
    <property type="entry name" value="D-tyrosyl-tRNA(Tyr) deacylase"/>
    <property type="match status" value="1"/>
</dbReference>
<keyword evidence="2" id="KW-0963">Cytoplasm</keyword>
<dbReference type="GO" id="GO:0019478">
    <property type="term" value="P:D-amino acid catabolic process"/>
    <property type="evidence" value="ECO:0007669"/>
    <property type="project" value="UniProtKB-UniRule"/>
</dbReference>
<keyword evidence="2" id="KW-0694">RNA-binding</keyword>